<dbReference type="InterPro" id="IPR033768">
    <property type="entry name" value="Hydin_ADK"/>
</dbReference>
<evidence type="ECO:0000256" key="5">
    <source>
        <dbReference type="ARBA" id="ARBA00023273"/>
    </source>
</evidence>
<dbReference type="Proteomes" id="UP001652625">
    <property type="component" value="Chromosome 15"/>
</dbReference>
<feature type="domain" description="HYDIN/VesB/CFA65-like Ig-like" evidence="8">
    <location>
        <begin position="184"/>
        <end position="272"/>
    </location>
</feature>
<protein>
    <submittedName>
        <fullName evidence="10">Hydrocephalus-inducing protein homolog isoform X5</fullName>
    </submittedName>
</protein>
<feature type="compositionally biased region" description="Basic and acidic residues" evidence="6">
    <location>
        <begin position="2169"/>
        <end position="2179"/>
    </location>
</feature>
<reference evidence="10" key="1">
    <citation type="submission" date="2025-08" db="UniProtKB">
        <authorList>
            <consortium name="RefSeq"/>
        </authorList>
    </citation>
    <scope>IDENTIFICATION</scope>
</reference>
<proteinExistence type="predicted"/>
<evidence type="ECO:0000259" key="8">
    <source>
        <dbReference type="Pfam" id="PF22544"/>
    </source>
</evidence>
<evidence type="ECO:0000313" key="9">
    <source>
        <dbReference type="Proteomes" id="UP001652625"/>
    </source>
</evidence>
<keyword evidence="9" id="KW-1185">Reference proteome</keyword>
<accession>A0ABM4DKA8</accession>
<dbReference type="Gene3D" id="3.40.50.300">
    <property type="entry name" value="P-loop containing nucleotide triphosphate hydrolases"/>
    <property type="match status" value="1"/>
</dbReference>
<evidence type="ECO:0000256" key="3">
    <source>
        <dbReference type="ARBA" id="ARBA00022490"/>
    </source>
</evidence>
<dbReference type="Pfam" id="PF17213">
    <property type="entry name" value="Hydin_ADK"/>
    <property type="match status" value="2"/>
</dbReference>
<dbReference type="InterPro" id="IPR033305">
    <property type="entry name" value="Hydin-like"/>
</dbReference>
<dbReference type="SUPFAM" id="SSF52540">
    <property type="entry name" value="P-loop containing nucleoside triphosphate hydrolases"/>
    <property type="match status" value="1"/>
</dbReference>
<feature type="region of interest" description="Disordered" evidence="6">
    <location>
        <begin position="1825"/>
        <end position="1855"/>
    </location>
</feature>
<keyword evidence="5" id="KW-0966">Cell projection</keyword>
<gene>
    <name evidence="10" type="primary">LOC100201323</name>
</gene>
<dbReference type="GeneID" id="100201323"/>
<evidence type="ECO:0000259" key="7">
    <source>
        <dbReference type="Pfam" id="PF17213"/>
    </source>
</evidence>
<dbReference type="PANTHER" id="PTHR23053:SF0">
    <property type="entry name" value="HYDROCEPHALUS-INDUCING PROTEIN HOMOLOG"/>
    <property type="match status" value="1"/>
</dbReference>
<name>A0ABM4DKA8_HYDVU</name>
<evidence type="ECO:0000313" key="10">
    <source>
        <dbReference type="RefSeq" id="XP_065674973.1"/>
    </source>
</evidence>
<keyword evidence="4" id="KW-0969">Cilium</keyword>
<feature type="region of interest" description="Disordered" evidence="6">
    <location>
        <begin position="1"/>
        <end position="29"/>
    </location>
</feature>
<evidence type="ECO:0000256" key="6">
    <source>
        <dbReference type="SAM" id="MobiDB-lite"/>
    </source>
</evidence>
<dbReference type="InterPro" id="IPR013783">
    <property type="entry name" value="Ig-like_fold"/>
</dbReference>
<keyword evidence="3" id="KW-0963">Cytoplasm</keyword>
<sequence>MAPLKLKQKPFGYENKNSKRSKENSSNVKLSPSAYLADMKLSTDELWKKTFKTKSPEIVELFDYSEVTLQKASTVPIDCPLFQHFPSQIIFQNFDAFDVYQVPLQLQNRDNVARFVKLVLKDSPYFTIVNPAGMSSKVAPGIEVIYYIKFTPLEKKDYVHEVICITEREKFLIPIKAIGPRGFLDFPDQVYFGNVPVKYETTKILLVRNIGDAAVKFQLLADKPFFLQPDNGVLEVSQSMQIHVKVNPQINGSFNKSLIVHYDTGEDVYISMFVDAEDINIRLDKNTIKLENTYITSSSRRSLMLFNRSEFVINFSWKTFATTAEEEQQKNLRFKQLNASISDDAFLKECVSDPTMRDKLSLVVRSLKNQIGISNYDKMLYEDENIIIEPLEGEIWPNSSIEIFVIFKPSEAKHYSCIIYCDVSGRETRLPLRVQGEGVGPKIEFSYDVLDIQNVFINSCHMYELIVTNKGHIDAPFSYLPGDKLRTNQFEFSPEVGVVKVGECQTIQIKLYSINLGEFMEHFSWLVGSSNEKSIAIRGCVIGPTFHFDVIKLRFGLISYGFTYEKSCRLINTSSVPISFCLTFPSDGRGICAAEHVKTGDFDLPYFPKEFEVIPSNGSLCPFSDIQIQIRFTPLSSGSYKTFLAVEVDGLGDYIFKLPVSARSIIPSIDLLTPLLDFGRCFINYQYENFIELHNSSDFLASYEIQVETEDNTTIACLLPKGIIECRSTCKIPIQFTLRSVVNISTVIKIQIFGCLDQVKEVTLKARGEGPVIYIDKPDIDFGNIAVLQDATCNLQLSNESPIPAHVNCKMLHLNSPFHVEPFSVLIDSHSKIMLKVIANVNDNVRFQDKVIIYVTNGQTYVITLKANGQGSTIITEPSISPMWDVGPHLCCYNYTQKFRFYNKGKRVQQVYWRTKGFSSSKLKHKKKLSADNVNFKSSCGEASIFKLTPNSFSIGPGKYQDVYLEGYSDSAKFVKEKLFCQAIIGSNSYKENIMNVEVVANFIQPLLEFSEKTINFNIIKLPDEALTLERKLVKIKNISLLPLTSSILVEYPFQLNLAYTNTSPKIDFIENSTPSIASLTENVSSTAGSTKNCTTSKVDFTLGTNQELVLNVHFDPSSRNDKISWSIESLMTVYYKDHPRTDCISLKGEVHFPNLIFEKNKINFETVTNDTEHIQMVKVTNMSPLDVTYSWIFSHHDISFKKEEIKDKDEITICVDQSCISIGFSTNEETNLVTSDDYSISMADKTLYEVDSFSVTDKKFCHEIGIEEVFDIFPLFGCLKPKETLNFQFSFYGHPFIVANAVATCSVEEGPEYNVFLSGEASLISYKLNTNEVVLGKILYDQATTYDVQLFNTGSLKFEYHIHQCESSSFLAVAKIFPMKGVLSAGDVAKLTIQCVPIVPQDFEIYIMVQVAHFPSEKITIKGTGVFPHIIFNLPKDDQSAQYKHLHAQAMESLSKQKIFFTDGSEINEIDIQAEIDRLEIKQLVLGKLNNMAETSQSVCTIMGKSQRPSLTEYILDFGPVIYGSVVRKMFQVINIGHLPVSFYAEHKCILKTGFSVKLDPVKGLPGYPHNEHLEFEAVFSPQSEKLSVGPIQTVLPIKVLKGPTFNLCFKAFVTIPDASLSVNFVEFGEVICGQCKLIALQIKNTSNVFCHWHFLQDLENKKSLNKKTARAPSQVSIFELLPSSGFLLPGQSQNVNVKFMPREEANYSKKLFIKLSQSTIQPFISCKGTGKEPHIELDNKVLIFPPVLPFCGKAEVIVKVTNPCTFPVEFYSLEFDKQYLEEEKILQSLHCYDDNNMTLLPPRHPGDSLPKEILAYWEKSHKSAENSPRESPVNNNSPTFNLNENDKKDTGVGDLEVTPVASAIASYLGIDISFDINSNHHSLCVIIHGPPLSGKTATAIELSKFYNAAVIKIDEIVIQSIKSGTSVAAIRARELCSAAARLTKLNKDPVINNEPKALSLLPNASADFGLPGIASKSPSNRGFPIAKVGKKNPPTLHMLPNVNFVSKKLDINFGLDCVEEEFYNCILPEDILIKLLSERMQATDCATGIIFDGLESLFINDITTGAKIVLKAINNRKHIYAITLKLDFETVKDINEKKKYEHELQLQTAEKKEWDMLEEMNEDEYDALSNEDRKVIDQKRLLLKLSKYNKKKELKAKKIKEKLEKELEEKKKEEERSNKKKKNINQNKIRDKKSQDKFVLDIAGNKSTNDAFTAETNLSVDRHSSCNDDIEKKKNGSRGAQVKSALVKDLTVPLIDGKEELESPEDKDLRLSFKPYELSLHDIIKLLDGWDRTVGNAIESEENENDIFEHSINIQTLSKKNEKKKQLEKERRKEIVESVAASVGNNGEFPSELNTRLKDGIGIPHIMIQLKGLQQSCFKEVFDTKILPEIKEVAHDVSLKNLLPPFPFDTLFSVISCPVFRQAPPVNESNHLFTILMTEEKDVDLVNGDKNDVVEKNIEKKESKKQSKCKVEKIPSVTVKKGRHSSLAPTKSESPPSVAVSPDKKRKETRVVFLRNKTLLPAAWKLSGMENIGDDFTVNSTSGIIEPMSEFELQMHFRAIKAISVKKIVRVEVSDGDNVLGLSHAENITVIAEAYDIALDLSFPKGADGILDFGTLKVGDEAKLVCTLKNKGRYEISFSFLLENINGSKENINKILSVIPNKGVLLPNERPSQIQINFISHKEISISDMPILKCQVIEPNMGENGEIIACIPVKVSAKSIFSKYTISPGREINFGAVVVNTKKTRTFTIENKSQFDFRFNILKPQAKTVSSSQHTSSFSKIRSQRESFKGNEINVAPTGIVGGHNIKSNFGIFSVNPSNGIVAALNGSCVVTVDMISEIPMIGLEDVVIDISDRDPEDHPGGIEFRFVGEVCLPSILSLPNGASSIFEEHRIIKSFNTMSPVHDFASKTCIYVEDDNRFFIHNVIVGHVANVKFKITNSNKIPCDVVFSLKPISNKSVHKIIDVFEINMQRASIFPQSTTYVVVSFQPQAIQQYSCVFEAVVDGLSASISNGRNITFDIIGDGVLPHISILKPITTNLQGTPIIVFQRLILGHCQRAQVVLKNDGLLSCKCHIKLVDPNKSYFIHLKNKEAKMLDFPDNHTKQISSAVSGDFSILSIAINETIEFSVEFVPNMVAKHVANIQIRVEDNPFEDILIEILGEGYYQEFTIENINQVIDWQSHQKHDSQQDTEAIAVQSSNQIIYGDCHVGVSKSITFTVCNRSSTDPMRFFWDSIPELTFKPKCGHVQPNCTKDITVTYLSNLPQVLDHVNILCRVSKISLVNKKVLDWDDTKQVICWIDDIASEGSQSINTEEVSRNKQKKIVQIEEEPAYTVIPGSLLDTDLVFLVNCHYSKYQMGTEKINFKETYILQTRFYSFKLANVGLVSFEYNWNIVQGIYEPLISSIQSDTLSDLTVEQKKGMKSSHKVTIATNSNNSQISWQSNQPEQAKSVLTSNTNETNTLFECIKSLASTQILSGLSADERPVNKITSVYEAELLKRFQSISTANIPFTIEPLFGTILAGEEVSFTVRFSPVEIGDFNAILFMSIDNLDPSLKKPIISLHGQSALPWCHFELKESNYIIERRNPEQKGTVGLILDHNTKVIEFESCGVSNIIRKFFIMNPTDTSYNYTWLLEQHPGNSLSNFVCKTMTGCIQPGMKTEIVFEYKMDVFELKESLWQFIIKEHGVSVPFLLVAYGREPSVTFDRSNVNFKQVLTGLSVSQQVFLHNNEDQAFSFKFEKSSLQPTLPMATFLIEPNKGKIEPKNKIPITLTYKTESEGELNLNVKCKIGQKTNPLILNVKAEGVSFNVDIYCEDSSGNKIKLSSNGLNLINFLNVEINDKAIRHIHIENSSKFNLDFLWIVKSKTFKKKKSISCVKVIPDTGTVLKNTKQLCQVSFTPSYVMTLEDCKAFLKISNGPTYQLSLTGNGVLPAIKFSFTSYNFGPCFLYRSGATIMKKILHITNEDTKEISVECLYSNTSHLEIHFPPVIIFPGETKESEICFYPRDVKYYNEQVVFEINSLSPIYLSVCGQGIEMMVEVLNPVDRKVNLGFLRVNEKVSKSVRIVNNSLAAVDCTFALTAATLTLQSQNIIGLSPKSSVNLQSKATFDITIYFHPKFRISQFYEEVIMDCAGTSQPLFSIVGGCHGTDVKLDSESISFGSVTLGSFSIRKLVMTNDGDIGSNFSWDTKKLKSGFSIFPTNGYISSGMEVRFEITFNPSKESQEIRSDDFRCNLEDGNFLLLNLVGSCIPRIPMKDSIYFISHVRNRDAKAVFIHNKTNHLWTLKPVIDGEYWSGAETFVVEPQENKPYEIVYRPLTMTQETKKHNGSIFFPLPDGSGLLYNLVGTSEAPKPINNIVREVPCKIPCTELLNVSNWLKKPQRFHVIFEMIKPEKSDPATKIGGAEHIDVPGLSKKEYKVNFFAHKEGIWSTKVTFKNEASGEYLFYCLTFKVLAPGAVCCIDLTTTVRQSVTHVITINNPLLSIVNFQTSCNLQEVNLPPQFVIPAQSEGSFTFEYLPLKSGTTTGRLNLQSFDLGVYIYDLNLIANSALPERAVHFTAALGVSQVQTCKFINYARTRTEYSVKVDSSDFIVDKTVNAPSSLGGGTEVSLDVTYEPSRLGNSETTLILTSTVGGEYVFPLFGHCLLPKPQGPFTVKANGSTQIPFKNIFSQTISFTFYLDNPLFSTKSGEVIKPKKSYNIVVSFNGNQSDSKSVSLARLLVTCARGAGSGTNLSWTFYLKGVY</sequence>
<evidence type="ECO:0000256" key="1">
    <source>
        <dbReference type="ARBA" id="ARBA00004138"/>
    </source>
</evidence>
<feature type="region of interest" description="Disordered" evidence="6">
    <location>
        <begin position="2169"/>
        <end position="2190"/>
    </location>
</feature>
<evidence type="ECO:0000256" key="2">
    <source>
        <dbReference type="ARBA" id="ARBA00004496"/>
    </source>
</evidence>
<dbReference type="Pfam" id="PF22544">
    <property type="entry name" value="HYDIN_VesB_CFA65-like_Ig"/>
    <property type="match status" value="2"/>
</dbReference>
<feature type="compositionally biased region" description="Polar residues" evidence="6">
    <location>
        <begin position="1834"/>
        <end position="1845"/>
    </location>
</feature>
<feature type="domain" description="Hydin adenylate kinase-like" evidence="7">
    <location>
        <begin position="1887"/>
        <end position="1945"/>
    </location>
</feature>
<feature type="domain" description="Hydin adenylate kinase-like" evidence="7">
    <location>
        <begin position="2007"/>
        <end position="2056"/>
    </location>
</feature>
<dbReference type="InterPro" id="IPR027417">
    <property type="entry name" value="P-loop_NTPase"/>
</dbReference>
<evidence type="ECO:0000256" key="4">
    <source>
        <dbReference type="ARBA" id="ARBA00023069"/>
    </source>
</evidence>
<dbReference type="Gene3D" id="2.60.40.10">
    <property type="entry name" value="Immunoglobulins"/>
    <property type="match status" value="19"/>
</dbReference>
<feature type="region of interest" description="Disordered" evidence="6">
    <location>
        <begin position="2480"/>
        <end position="2506"/>
    </location>
</feature>
<organism evidence="9 10">
    <name type="scientific">Hydra vulgaris</name>
    <name type="common">Hydra</name>
    <name type="synonym">Hydra attenuata</name>
    <dbReference type="NCBI Taxonomy" id="6087"/>
    <lineage>
        <taxon>Eukaryota</taxon>
        <taxon>Metazoa</taxon>
        <taxon>Cnidaria</taxon>
        <taxon>Hydrozoa</taxon>
        <taxon>Hydroidolina</taxon>
        <taxon>Anthoathecata</taxon>
        <taxon>Aplanulata</taxon>
        <taxon>Hydridae</taxon>
        <taxon>Hydra</taxon>
    </lineage>
</organism>
<comment type="subcellular location">
    <subcellularLocation>
        <location evidence="1">Cell projection</location>
        <location evidence="1">Cilium</location>
    </subcellularLocation>
    <subcellularLocation>
        <location evidence="2">Cytoplasm</location>
    </subcellularLocation>
</comment>
<feature type="domain" description="HYDIN/VesB/CFA65-like Ig-like" evidence="8">
    <location>
        <begin position="441"/>
        <end position="540"/>
    </location>
</feature>
<dbReference type="RefSeq" id="XP_065674973.1">
    <property type="nucleotide sequence ID" value="XM_065818901.1"/>
</dbReference>
<dbReference type="PANTHER" id="PTHR23053">
    <property type="entry name" value="DLEC1 DELETED IN LUNG AND ESOPHAGEAL CANCER 1"/>
    <property type="match status" value="1"/>
</dbReference>
<dbReference type="InterPro" id="IPR053879">
    <property type="entry name" value="HYDIN_VesB_CFA65-like_Ig"/>
</dbReference>